<proteinExistence type="predicted"/>
<accession>A0A3S5BSH8</accession>
<sequence>MENSYHVGRSRLVINQVGIRSPSNAVLPHIDSIPAPNRQHLVPNDCLLSGHLVVPPKGSTLATVTHDQSRSESCHLASFPISVHFSICRRVGYQTNTQAHNGDTTLTVEACEPAYNHCGLVLCIVNFCYIDNCFEGAERWVGLVG</sequence>
<reference evidence="1" key="1">
    <citation type="submission" date="2018-11" db="EMBL/GenBank/DDBJ databases">
        <authorList>
            <consortium name="Pathogen Informatics"/>
        </authorList>
    </citation>
    <scope>NUCLEOTIDE SEQUENCE</scope>
</reference>
<comment type="caution">
    <text evidence="1">The sequence shown here is derived from an EMBL/GenBank/DDBJ whole genome shotgun (WGS) entry which is preliminary data.</text>
</comment>
<dbReference type="Proteomes" id="UP000784294">
    <property type="component" value="Unassembled WGS sequence"/>
</dbReference>
<gene>
    <name evidence="1" type="ORF">PXEA_LOCUS31132</name>
</gene>
<evidence type="ECO:0000313" key="2">
    <source>
        <dbReference type="Proteomes" id="UP000784294"/>
    </source>
</evidence>
<keyword evidence="2" id="KW-1185">Reference proteome</keyword>
<protein>
    <submittedName>
        <fullName evidence="1">Uncharacterized protein</fullName>
    </submittedName>
</protein>
<organism evidence="1 2">
    <name type="scientific">Protopolystoma xenopodis</name>
    <dbReference type="NCBI Taxonomy" id="117903"/>
    <lineage>
        <taxon>Eukaryota</taxon>
        <taxon>Metazoa</taxon>
        <taxon>Spiralia</taxon>
        <taxon>Lophotrochozoa</taxon>
        <taxon>Platyhelminthes</taxon>
        <taxon>Monogenea</taxon>
        <taxon>Polyopisthocotylea</taxon>
        <taxon>Polystomatidea</taxon>
        <taxon>Polystomatidae</taxon>
        <taxon>Protopolystoma</taxon>
    </lineage>
</organism>
<evidence type="ECO:0000313" key="1">
    <source>
        <dbReference type="EMBL" id="VEL37692.1"/>
    </source>
</evidence>
<dbReference type="AlphaFoldDB" id="A0A3S5BSH8"/>
<dbReference type="EMBL" id="CAAALY010255719">
    <property type="protein sequence ID" value="VEL37692.1"/>
    <property type="molecule type" value="Genomic_DNA"/>
</dbReference>
<name>A0A3S5BSH8_9PLAT</name>